<feature type="domain" description="GFO/IDH/MocA-like oxidoreductase" evidence="3">
    <location>
        <begin position="142"/>
        <end position="275"/>
    </location>
</feature>
<name>A0ABT0PHX6_9GAMM</name>
<organism evidence="4 5">
    <name type="scientific">Parendozoicomonas callyspongiae</name>
    <dbReference type="NCBI Taxonomy" id="2942213"/>
    <lineage>
        <taxon>Bacteria</taxon>
        <taxon>Pseudomonadati</taxon>
        <taxon>Pseudomonadota</taxon>
        <taxon>Gammaproteobacteria</taxon>
        <taxon>Oceanospirillales</taxon>
        <taxon>Endozoicomonadaceae</taxon>
        <taxon>Parendozoicomonas</taxon>
    </lineage>
</organism>
<sequence>MNNRIINIGMIGSGFMGKAHSCAYNAIKVMMPDIEGIQCHSIATKQTENHKEFTEHWGWQTVENDWKKVVSNPEIDVIDICVPGFLHYSVTIEALRHGKHVICEKPLAMTTAQAEEMAVTALSSQTIHGVSFNYRFLPAIKLAKGLIAKGKLGSIRHFRACYLQDWLVNPEFPMTWRLRKETAGSGVHGDLNAHIVDLARHLVGEIAEVSGLMKTFINQRPHETENRIDDVTVDDACAFLAHFNNGAIGTFESSRMATGRKNANCLEIYGEKGAIKFDLERLNELEFYDASEPEAGFRRILATENDHPWVQHWWPSGHILGWQHSHAHLLYEFLKAVQSSSEFQPSFKDGLASQKVLDAVELSANQKKWVHIE</sequence>
<reference evidence="4 5" key="1">
    <citation type="submission" date="2022-05" db="EMBL/GenBank/DDBJ databases">
        <authorList>
            <person name="Park J.-S."/>
        </authorList>
    </citation>
    <scope>NUCLEOTIDE SEQUENCE [LARGE SCALE GENOMIC DNA]</scope>
    <source>
        <strain evidence="4 5">2012CJ34-2</strain>
    </source>
</reference>
<proteinExistence type="predicted"/>
<dbReference type="PANTHER" id="PTHR43818">
    <property type="entry name" value="BCDNA.GH03377"/>
    <property type="match status" value="1"/>
</dbReference>
<comment type="caution">
    <text evidence="4">The sequence shown here is derived from an EMBL/GenBank/DDBJ whole genome shotgun (WGS) entry which is preliminary data.</text>
</comment>
<dbReference type="Gene3D" id="3.40.50.720">
    <property type="entry name" value="NAD(P)-binding Rossmann-like Domain"/>
    <property type="match status" value="1"/>
</dbReference>
<feature type="domain" description="Gfo/Idh/MocA-like oxidoreductase N-terminal" evidence="2">
    <location>
        <begin position="6"/>
        <end position="128"/>
    </location>
</feature>
<evidence type="ECO:0000313" key="5">
    <source>
        <dbReference type="Proteomes" id="UP001203338"/>
    </source>
</evidence>
<protein>
    <submittedName>
        <fullName evidence="4">Gfo/Idh/MocA family oxidoreductase</fullName>
    </submittedName>
</protein>
<dbReference type="SUPFAM" id="SSF55347">
    <property type="entry name" value="Glyceraldehyde-3-phosphate dehydrogenase-like, C-terminal domain"/>
    <property type="match status" value="1"/>
</dbReference>
<dbReference type="Pfam" id="PF22725">
    <property type="entry name" value="GFO_IDH_MocA_C3"/>
    <property type="match status" value="1"/>
</dbReference>
<dbReference type="InterPro" id="IPR036291">
    <property type="entry name" value="NAD(P)-bd_dom_sf"/>
</dbReference>
<dbReference type="InterPro" id="IPR000683">
    <property type="entry name" value="Gfo/Idh/MocA-like_OxRdtase_N"/>
</dbReference>
<dbReference type="SUPFAM" id="SSF51735">
    <property type="entry name" value="NAD(P)-binding Rossmann-fold domains"/>
    <property type="match status" value="1"/>
</dbReference>
<keyword evidence="1" id="KW-0560">Oxidoreductase</keyword>
<dbReference type="InterPro" id="IPR055170">
    <property type="entry name" value="GFO_IDH_MocA-like_dom"/>
</dbReference>
<dbReference type="EMBL" id="JAMFLX010000018">
    <property type="protein sequence ID" value="MCL6270992.1"/>
    <property type="molecule type" value="Genomic_DNA"/>
</dbReference>
<dbReference type="RefSeq" id="WP_249700304.1">
    <property type="nucleotide sequence ID" value="NZ_JAMFLX010000018.1"/>
</dbReference>
<dbReference type="InterPro" id="IPR050463">
    <property type="entry name" value="Gfo/Idh/MocA_oxidrdct_glycsds"/>
</dbReference>
<dbReference type="Pfam" id="PF01408">
    <property type="entry name" value="GFO_IDH_MocA"/>
    <property type="match status" value="1"/>
</dbReference>
<evidence type="ECO:0000259" key="2">
    <source>
        <dbReference type="Pfam" id="PF01408"/>
    </source>
</evidence>
<dbReference type="PANTHER" id="PTHR43818:SF11">
    <property type="entry name" value="BCDNA.GH03377"/>
    <property type="match status" value="1"/>
</dbReference>
<evidence type="ECO:0000259" key="3">
    <source>
        <dbReference type="Pfam" id="PF22725"/>
    </source>
</evidence>
<evidence type="ECO:0000313" key="4">
    <source>
        <dbReference type="EMBL" id="MCL6270992.1"/>
    </source>
</evidence>
<dbReference type="Proteomes" id="UP001203338">
    <property type="component" value="Unassembled WGS sequence"/>
</dbReference>
<accession>A0ABT0PHX6</accession>
<gene>
    <name evidence="4" type="ORF">M3P05_13760</name>
</gene>
<keyword evidence="5" id="KW-1185">Reference proteome</keyword>
<dbReference type="Gene3D" id="3.30.360.10">
    <property type="entry name" value="Dihydrodipicolinate Reductase, domain 2"/>
    <property type="match status" value="1"/>
</dbReference>
<evidence type="ECO:0000256" key="1">
    <source>
        <dbReference type="ARBA" id="ARBA00023002"/>
    </source>
</evidence>